<dbReference type="PANTHER" id="PTHR10799">
    <property type="entry name" value="SNF2/RAD54 HELICASE FAMILY"/>
    <property type="match status" value="1"/>
</dbReference>
<reference evidence="3" key="1">
    <citation type="journal article" date="2020" name="Stud. Mycol.">
        <title>101 Dothideomycetes genomes: a test case for predicting lifestyles and emergence of pathogens.</title>
        <authorList>
            <person name="Haridas S."/>
            <person name="Albert R."/>
            <person name="Binder M."/>
            <person name="Bloem J."/>
            <person name="Labutti K."/>
            <person name="Salamov A."/>
            <person name="Andreopoulos B."/>
            <person name="Baker S."/>
            <person name="Barry K."/>
            <person name="Bills G."/>
            <person name="Bluhm B."/>
            <person name="Cannon C."/>
            <person name="Castanera R."/>
            <person name="Culley D."/>
            <person name="Daum C."/>
            <person name="Ezra D."/>
            <person name="Gonzalez J."/>
            <person name="Henrissat B."/>
            <person name="Kuo A."/>
            <person name="Liang C."/>
            <person name="Lipzen A."/>
            <person name="Lutzoni F."/>
            <person name="Magnuson J."/>
            <person name="Mondo S."/>
            <person name="Nolan M."/>
            <person name="Ohm R."/>
            <person name="Pangilinan J."/>
            <person name="Park H.-J."/>
            <person name="Ramirez L."/>
            <person name="Alfaro M."/>
            <person name="Sun H."/>
            <person name="Tritt A."/>
            <person name="Yoshinaga Y."/>
            <person name="Zwiers L.-H."/>
            <person name="Turgeon B."/>
            <person name="Goodwin S."/>
            <person name="Spatafora J."/>
            <person name="Crous P."/>
            <person name="Grigoriev I."/>
        </authorList>
    </citation>
    <scope>NUCLEOTIDE SEQUENCE</scope>
    <source>
        <strain evidence="3">CBS 627.86</strain>
    </source>
</reference>
<protein>
    <submittedName>
        <fullName evidence="3">P-loop containing nucleoside triphosphate hydrolase protein</fullName>
    </submittedName>
</protein>
<dbReference type="InterPro" id="IPR001650">
    <property type="entry name" value="Helicase_C-like"/>
</dbReference>
<evidence type="ECO:0000313" key="4">
    <source>
        <dbReference type="Proteomes" id="UP000799770"/>
    </source>
</evidence>
<dbReference type="SUPFAM" id="SSF52540">
    <property type="entry name" value="P-loop containing nucleoside triphosphate hydrolases"/>
    <property type="match status" value="1"/>
</dbReference>
<evidence type="ECO:0000313" key="3">
    <source>
        <dbReference type="EMBL" id="KAF2107275.1"/>
    </source>
</evidence>
<proteinExistence type="predicted"/>
<dbReference type="InterPro" id="IPR049730">
    <property type="entry name" value="SNF2/RAD54-like_C"/>
</dbReference>
<dbReference type="InterPro" id="IPR027417">
    <property type="entry name" value="P-loop_NTPase"/>
</dbReference>
<name>A0A6A5YJN6_9PLEO</name>
<organism evidence="3 4">
    <name type="scientific">Lophiotrema nucula</name>
    <dbReference type="NCBI Taxonomy" id="690887"/>
    <lineage>
        <taxon>Eukaryota</taxon>
        <taxon>Fungi</taxon>
        <taxon>Dikarya</taxon>
        <taxon>Ascomycota</taxon>
        <taxon>Pezizomycotina</taxon>
        <taxon>Dothideomycetes</taxon>
        <taxon>Pleosporomycetidae</taxon>
        <taxon>Pleosporales</taxon>
        <taxon>Lophiotremataceae</taxon>
        <taxon>Lophiotrema</taxon>
    </lineage>
</organism>
<dbReference type="CDD" id="cd18793">
    <property type="entry name" value="SF2_C_SNF"/>
    <property type="match status" value="1"/>
</dbReference>
<evidence type="ECO:0000256" key="1">
    <source>
        <dbReference type="ARBA" id="ARBA00022801"/>
    </source>
</evidence>
<gene>
    <name evidence="3" type="ORF">BDV96DRAFT_673347</name>
</gene>
<dbReference type="EMBL" id="ML977355">
    <property type="protein sequence ID" value="KAF2107275.1"/>
    <property type="molecule type" value="Genomic_DNA"/>
</dbReference>
<accession>A0A6A5YJN6</accession>
<dbReference type="AlphaFoldDB" id="A0A6A5YJN6"/>
<dbReference type="Gene3D" id="3.40.50.300">
    <property type="entry name" value="P-loop containing nucleotide triphosphate hydrolases"/>
    <property type="match status" value="1"/>
</dbReference>
<sequence>MGDLFQLQISTSEATDDVPYTQRTDAARQLSQRSPKLAYFAGLLAHICLEQGRKLVVFVEFPMVLWNVLAFVEAIGIPYLVISSKHSQQECERAIERFNDPEDNNKILLSNFKCSGASANLHKVCADMIILEVPHANSVLLQAIGRLHRIKQKEEVGVWLVTTDETFDQVVQWRACQKYLPQLKALIDVSAGITMASGPERPDALPTDRLALERFLGQRTSRHHDYWGD</sequence>
<keyword evidence="4" id="KW-1185">Reference proteome</keyword>
<dbReference type="Pfam" id="PF00271">
    <property type="entry name" value="Helicase_C"/>
    <property type="match status" value="1"/>
</dbReference>
<feature type="domain" description="Helicase C-terminal" evidence="2">
    <location>
        <begin position="45"/>
        <end position="151"/>
    </location>
</feature>
<dbReference type="GO" id="GO:0016787">
    <property type="term" value="F:hydrolase activity"/>
    <property type="evidence" value="ECO:0007669"/>
    <property type="project" value="UniProtKB-KW"/>
</dbReference>
<dbReference type="Proteomes" id="UP000799770">
    <property type="component" value="Unassembled WGS sequence"/>
</dbReference>
<dbReference type="OrthoDB" id="3910678at2759"/>
<evidence type="ECO:0000259" key="2">
    <source>
        <dbReference type="Pfam" id="PF00271"/>
    </source>
</evidence>
<keyword evidence="1 3" id="KW-0378">Hydrolase</keyword>